<dbReference type="Gene3D" id="2.60.120.10">
    <property type="entry name" value="Jelly Rolls"/>
    <property type="match status" value="1"/>
</dbReference>
<dbReference type="InterPro" id="IPR013096">
    <property type="entry name" value="Cupin_2"/>
</dbReference>
<name>A0A1L3GG92_SYNAC</name>
<dbReference type="Pfam" id="PF01381">
    <property type="entry name" value="HTH_3"/>
    <property type="match status" value="1"/>
</dbReference>
<dbReference type="Pfam" id="PF07883">
    <property type="entry name" value="Cupin_2"/>
    <property type="match status" value="1"/>
</dbReference>
<dbReference type="KEGG" id="pace:A6070_01500"/>
<dbReference type="InterPro" id="IPR011051">
    <property type="entry name" value="RmlC_Cupin_sf"/>
</dbReference>
<dbReference type="PROSITE" id="PS50943">
    <property type="entry name" value="HTH_CROC1"/>
    <property type="match status" value="1"/>
</dbReference>
<dbReference type="SMART" id="SM00530">
    <property type="entry name" value="HTH_XRE"/>
    <property type="match status" value="1"/>
</dbReference>
<keyword evidence="1" id="KW-0238">DNA-binding</keyword>
<feature type="domain" description="HTH cro/C1-type" evidence="2">
    <location>
        <begin position="17"/>
        <end position="71"/>
    </location>
</feature>
<evidence type="ECO:0000259" key="2">
    <source>
        <dbReference type="PROSITE" id="PS50943"/>
    </source>
</evidence>
<dbReference type="PANTHER" id="PTHR46797">
    <property type="entry name" value="HTH-TYPE TRANSCRIPTIONAL REGULATOR"/>
    <property type="match status" value="1"/>
</dbReference>
<evidence type="ECO:0000256" key="1">
    <source>
        <dbReference type="ARBA" id="ARBA00023125"/>
    </source>
</evidence>
<evidence type="ECO:0000313" key="3">
    <source>
        <dbReference type="EMBL" id="APG24889.1"/>
    </source>
</evidence>
<dbReference type="CDD" id="cd00093">
    <property type="entry name" value="HTH_XRE"/>
    <property type="match status" value="1"/>
</dbReference>
<dbReference type="AlphaFoldDB" id="A0A1L3GG92"/>
<sequence length="199" mass="22639">MSDIREEVKDLQIGLKIRRLRQERRMTLQNLSEATGLSKPLLSQVENEQVIPPLATLLRIAKALKVGLHTFFQEEGSVEKCILVRAGEGGRQDAHSSRSRSRRRTPYEYQSLGYGKKQRSLEPFLIEFDVQPWRDELLVSHEGEEFLYILEGRLEFHYGAEIMTVGPGDSLYYDSNEPHGYVAVGTGPARAVAVIYSME</sequence>
<proteinExistence type="predicted"/>
<dbReference type="EMBL" id="CP015518">
    <property type="protein sequence ID" value="APG24889.1"/>
    <property type="molecule type" value="Genomic_DNA"/>
</dbReference>
<accession>A0A1L3GG92</accession>
<dbReference type="PANTHER" id="PTHR46797:SF19">
    <property type="entry name" value="BLL2473 PROTEIN"/>
    <property type="match status" value="1"/>
</dbReference>
<dbReference type="GO" id="GO:0003700">
    <property type="term" value="F:DNA-binding transcription factor activity"/>
    <property type="evidence" value="ECO:0007669"/>
    <property type="project" value="TreeGrafter"/>
</dbReference>
<dbReference type="RefSeq" id="WP_072286737.1">
    <property type="nucleotide sequence ID" value="NZ_CP015455.1"/>
</dbReference>
<dbReference type="SUPFAM" id="SSF51182">
    <property type="entry name" value="RmlC-like cupins"/>
    <property type="match status" value="1"/>
</dbReference>
<dbReference type="CDD" id="cd02209">
    <property type="entry name" value="cupin_XRE_C"/>
    <property type="match status" value="1"/>
</dbReference>
<protein>
    <submittedName>
        <fullName evidence="3">Cro/Cl family transcriptional regulator</fullName>
    </submittedName>
</protein>
<evidence type="ECO:0000313" key="4">
    <source>
        <dbReference type="Proteomes" id="UP000182264"/>
    </source>
</evidence>
<dbReference type="InterPro" id="IPR001387">
    <property type="entry name" value="Cro/C1-type_HTH"/>
</dbReference>
<dbReference type="InterPro" id="IPR010982">
    <property type="entry name" value="Lambda_DNA-bd_dom_sf"/>
</dbReference>
<dbReference type="STRING" id="29542.A6070_01500"/>
<keyword evidence="4" id="KW-1185">Reference proteome</keyword>
<dbReference type="Gene3D" id="1.10.260.40">
    <property type="entry name" value="lambda repressor-like DNA-binding domains"/>
    <property type="match status" value="1"/>
</dbReference>
<dbReference type="Proteomes" id="UP000182264">
    <property type="component" value="Chromosome"/>
</dbReference>
<dbReference type="InterPro" id="IPR014710">
    <property type="entry name" value="RmlC-like_jellyroll"/>
</dbReference>
<dbReference type="GO" id="GO:0005829">
    <property type="term" value="C:cytosol"/>
    <property type="evidence" value="ECO:0007669"/>
    <property type="project" value="TreeGrafter"/>
</dbReference>
<dbReference type="OrthoDB" id="5343295at2"/>
<dbReference type="GO" id="GO:0003677">
    <property type="term" value="F:DNA binding"/>
    <property type="evidence" value="ECO:0007669"/>
    <property type="project" value="UniProtKB-KW"/>
</dbReference>
<organism evidence="3 4">
    <name type="scientific">Syntrophotalea acetylenica</name>
    <name type="common">Pelobacter acetylenicus</name>
    <dbReference type="NCBI Taxonomy" id="29542"/>
    <lineage>
        <taxon>Bacteria</taxon>
        <taxon>Pseudomonadati</taxon>
        <taxon>Thermodesulfobacteriota</taxon>
        <taxon>Desulfuromonadia</taxon>
        <taxon>Desulfuromonadales</taxon>
        <taxon>Syntrophotaleaceae</taxon>
        <taxon>Syntrophotalea</taxon>
    </lineage>
</organism>
<gene>
    <name evidence="3" type="ORF">A7E75_07540</name>
</gene>
<dbReference type="SUPFAM" id="SSF47413">
    <property type="entry name" value="lambda repressor-like DNA-binding domains"/>
    <property type="match status" value="1"/>
</dbReference>
<dbReference type="InterPro" id="IPR050807">
    <property type="entry name" value="TransReg_Diox_bact_type"/>
</dbReference>
<reference evidence="3 4" key="1">
    <citation type="journal article" date="2017" name="Genome Announc.">
        <title>Complete Genome Sequences of Two Acetylene-Fermenting Pelobacter acetylenicus Strains.</title>
        <authorList>
            <person name="Sutton J.M."/>
            <person name="Baesman S.M."/>
            <person name="Fierst J.L."/>
            <person name="Poret-Peterson A.T."/>
            <person name="Oremland R.S."/>
            <person name="Dunlap D.S."/>
            <person name="Akob D.M."/>
        </authorList>
    </citation>
    <scope>NUCLEOTIDE SEQUENCE [LARGE SCALE GENOMIC DNA]</scope>
    <source>
        <strain evidence="3 4">DSM 3247</strain>
    </source>
</reference>